<evidence type="ECO:0000313" key="2">
    <source>
        <dbReference type="EMBL" id="WMV12475.1"/>
    </source>
</evidence>
<feature type="compositionally biased region" description="Basic residues" evidence="1">
    <location>
        <begin position="62"/>
        <end position="73"/>
    </location>
</feature>
<name>A0AAF0TGM5_SOLVR</name>
<feature type="region of interest" description="Disordered" evidence="1">
    <location>
        <begin position="57"/>
        <end position="81"/>
    </location>
</feature>
<accession>A0AAF0TGM5</accession>
<organism evidence="2 3">
    <name type="scientific">Solanum verrucosum</name>
    <dbReference type="NCBI Taxonomy" id="315347"/>
    <lineage>
        <taxon>Eukaryota</taxon>
        <taxon>Viridiplantae</taxon>
        <taxon>Streptophyta</taxon>
        <taxon>Embryophyta</taxon>
        <taxon>Tracheophyta</taxon>
        <taxon>Spermatophyta</taxon>
        <taxon>Magnoliopsida</taxon>
        <taxon>eudicotyledons</taxon>
        <taxon>Gunneridae</taxon>
        <taxon>Pentapetalae</taxon>
        <taxon>asterids</taxon>
        <taxon>lamiids</taxon>
        <taxon>Solanales</taxon>
        <taxon>Solanaceae</taxon>
        <taxon>Solanoideae</taxon>
        <taxon>Solaneae</taxon>
        <taxon>Solanum</taxon>
    </lineage>
</organism>
<evidence type="ECO:0000313" key="3">
    <source>
        <dbReference type="Proteomes" id="UP001234989"/>
    </source>
</evidence>
<keyword evidence="3" id="KW-1185">Reference proteome</keyword>
<protein>
    <submittedName>
        <fullName evidence="2">Uncharacterized protein</fullName>
    </submittedName>
</protein>
<proteinExistence type="predicted"/>
<evidence type="ECO:0000256" key="1">
    <source>
        <dbReference type="SAM" id="MobiDB-lite"/>
    </source>
</evidence>
<sequence length="136" mass="15200">MILLNPRLICESFPLQDKLKSHPVQKSLHQLPAFGHHELRDAASSQKITHYSPALQAAGLTSHHHRRPARIQRPHPDDRQTKAVYRSSLGFGKSVHSLFLSPSTPRGCKGTKGKVESSVLEHRDIGEEVNRVGDYS</sequence>
<dbReference type="EMBL" id="CP133612">
    <property type="protein sequence ID" value="WMV12475.1"/>
    <property type="molecule type" value="Genomic_DNA"/>
</dbReference>
<dbReference type="Proteomes" id="UP001234989">
    <property type="component" value="Chromosome 1"/>
</dbReference>
<reference evidence="2" key="1">
    <citation type="submission" date="2023-08" db="EMBL/GenBank/DDBJ databases">
        <title>A de novo genome assembly of Solanum verrucosum Schlechtendal, a Mexican diploid species geographically isolated from the other diploid A-genome species in potato relatives.</title>
        <authorList>
            <person name="Hosaka K."/>
        </authorList>
    </citation>
    <scope>NUCLEOTIDE SEQUENCE</scope>
    <source>
        <tissue evidence="2">Young leaves</tissue>
    </source>
</reference>
<gene>
    <name evidence="2" type="ORF">MTR67_005860</name>
</gene>
<dbReference type="AlphaFoldDB" id="A0AAF0TGM5"/>